<dbReference type="GO" id="GO:0005524">
    <property type="term" value="F:ATP binding"/>
    <property type="evidence" value="ECO:0007669"/>
    <property type="project" value="UniProtKB-KW"/>
</dbReference>
<feature type="domain" description="DNA helicase Pif1-like DEAD-box helicase" evidence="2">
    <location>
        <begin position="31"/>
        <end position="151"/>
    </location>
</feature>
<comment type="catalytic activity">
    <reaction evidence="1">
        <text>ATP + H2O = ADP + phosphate + H(+)</text>
        <dbReference type="Rhea" id="RHEA:13065"/>
        <dbReference type="ChEBI" id="CHEBI:15377"/>
        <dbReference type="ChEBI" id="CHEBI:15378"/>
        <dbReference type="ChEBI" id="CHEBI:30616"/>
        <dbReference type="ChEBI" id="CHEBI:43474"/>
        <dbReference type="ChEBI" id="CHEBI:456216"/>
        <dbReference type="EC" id="5.6.2.3"/>
    </reaction>
</comment>
<keyword evidence="1" id="KW-0378">Hydrolase</keyword>
<keyword evidence="1" id="KW-0234">DNA repair</keyword>
<dbReference type="Gene3D" id="3.40.50.300">
    <property type="entry name" value="P-loop containing nucleotide triphosphate hydrolases"/>
    <property type="match status" value="1"/>
</dbReference>
<dbReference type="GO" id="GO:0006281">
    <property type="term" value="P:DNA repair"/>
    <property type="evidence" value="ECO:0007669"/>
    <property type="project" value="UniProtKB-KW"/>
</dbReference>
<evidence type="ECO:0000313" key="4">
    <source>
        <dbReference type="Proteomes" id="UP000217790"/>
    </source>
</evidence>
<dbReference type="EC" id="5.6.2.3" evidence="1"/>
<dbReference type="AlphaFoldDB" id="A0A2H3DM10"/>
<dbReference type="GO" id="GO:0043139">
    <property type="term" value="F:5'-3' DNA helicase activity"/>
    <property type="evidence" value="ECO:0007669"/>
    <property type="project" value="UniProtKB-EC"/>
</dbReference>
<dbReference type="PANTHER" id="PTHR47642:SF5">
    <property type="entry name" value="ATP-DEPENDENT DNA HELICASE"/>
    <property type="match status" value="1"/>
</dbReference>
<reference evidence="4" key="1">
    <citation type="journal article" date="2017" name="Nat. Ecol. Evol.">
        <title>Genome expansion and lineage-specific genetic innovations in the forest pathogenic fungi Armillaria.</title>
        <authorList>
            <person name="Sipos G."/>
            <person name="Prasanna A.N."/>
            <person name="Walter M.C."/>
            <person name="O'Connor E."/>
            <person name="Balint B."/>
            <person name="Krizsan K."/>
            <person name="Kiss B."/>
            <person name="Hess J."/>
            <person name="Varga T."/>
            <person name="Slot J."/>
            <person name="Riley R."/>
            <person name="Boka B."/>
            <person name="Rigling D."/>
            <person name="Barry K."/>
            <person name="Lee J."/>
            <person name="Mihaltcheva S."/>
            <person name="LaButti K."/>
            <person name="Lipzen A."/>
            <person name="Waldron R."/>
            <person name="Moloney N.M."/>
            <person name="Sperisen C."/>
            <person name="Kredics L."/>
            <person name="Vagvoelgyi C."/>
            <person name="Patrignani A."/>
            <person name="Fitzpatrick D."/>
            <person name="Nagy I."/>
            <person name="Doyle S."/>
            <person name="Anderson J.B."/>
            <person name="Grigoriev I.V."/>
            <person name="Gueldener U."/>
            <person name="Muensterkoetter M."/>
            <person name="Nagy L.G."/>
        </authorList>
    </citation>
    <scope>NUCLEOTIDE SEQUENCE [LARGE SCALE GENOMIC DNA]</scope>
    <source>
        <strain evidence="4">Ar21-2</strain>
    </source>
</reference>
<dbReference type="GO" id="GO:0016887">
    <property type="term" value="F:ATP hydrolysis activity"/>
    <property type="evidence" value="ECO:0007669"/>
    <property type="project" value="RHEA"/>
</dbReference>
<comment type="similarity">
    <text evidence="1">Belongs to the helicase family.</text>
</comment>
<keyword evidence="1" id="KW-0233">DNA recombination</keyword>
<dbReference type="InterPro" id="IPR027417">
    <property type="entry name" value="P-loop_NTPase"/>
</dbReference>
<keyword evidence="1" id="KW-0547">Nucleotide-binding</keyword>
<keyword evidence="1" id="KW-0067">ATP-binding</keyword>
<sequence length="156" mass="17534">MTLLPSICQDIPATDGDREVNIEAIVSEYTLNLEQERAFHIIAEHSMLLKPGPLQMFLNGHGGTGKSRVINAVTDFFQQRNQSRRFWLCSYTGVAVKNIAGMTLHSALLLNHHAKKGVVTQTNHDLVLMWQRVDYMFIDEVSMVGSKLLVQINNAL</sequence>
<dbReference type="GO" id="GO:0006310">
    <property type="term" value="P:DNA recombination"/>
    <property type="evidence" value="ECO:0007669"/>
    <property type="project" value="UniProtKB-KW"/>
</dbReference>
<organism evidence="3 4">
    <name type="scientific">Armillaria gallica</name>
    <name type="common">Bulbous honey fungus</name>
    <name type="synonym">Armillaria bulbosa</name>
    <dbReference type="NCBI Taxonomy" id="47427"/>
    <lineage>
        <taxon>Eukaryota</taxon>
        <taxon>Fungi</taxon>
        <taxon>Dikarya</taxon>
        <taxon>Basidiomycota</taxon>
        <taxon>Agaricomycotina</taxon>
        <taxon>Agaricomycetes</taxon>
        <taxon>Agaricomycetidae</taxon>
        <taxon>Agaricales</taxon>
        <taxon>Marasmiineae</taxon>
        <taxon>Physalacriaceae</taxon>
        <taxon>Armillaria</taxon>
    </lineage>
</organism>
<dbReference type="Proteomes" id="UP000217790">
    <property type="component" value="Unassembled WGS sequence"/>
</dbReference>
<dbReference type="Pfam" id="PF05970">
    <property type="entry name" value="PIF1"/>
    <property type="match status" value="1"/>
</dbReference>
<dbReference type="SUPFAM" id="SSF52540">
    <property type="entry name" value="P-loop containing nucleoside triphosphate hydrolases"/>
    <property type="match status" value="1"/>
</dbReference>
<evidence type="ECO:0000256" key="1">
    <source>
        <dbReference type="RuleBase" id="RU363044"/>
    </source>
</evidence>
<evidence type="ECO:0000313" key="3">
    <source>
        <dbReference type="EMBL" id="PBK96245.1"/>
    </source>
</evidence>
<evidence type="ECO:0000259" key="2">
    <source>
        <dbReference type="Pfam" id="PF05970"/>
    </source>
</evidence>
<keyword evidence="1" id="KW-0347">Helicase</keyword>
<protein>
    <recommendedName>
        <fullName evidence="1">ATP-dependent DNA helicase</fullName>
        <ecNumber evidence="1">5.6.2.3</ecNumber>
    </recommendedName>
</protein>
<keyword evidence="1" id="KW-0227">DNA damage</keyword>
<dbReference type="InterPro" id="IPR010285">
    <property type="entry name" value="DNA_helicase_pif1-like_DEAD"/>
</dbReference>
<dbReference type="InParanoid" id="A0A2H3DM10"/>
<dbReference type="GO" id="GO:0000723">
    <property type="term" value="P:telomere maintenance"/>
    <property type="evidence" value="ECO:0007669"/>
    <property type="project" value="InterPro"/>
</dbReference>
<comment type="cofactor">
    <cofactor evidence="1">
        <name>Mg(2+)</name>
        <dbReference type="ChEBI" id="CHEBI:18420"/>
    </cofactor>
</comment>
<dbReference type="STRING" id="47427.A0A2H3DM10"/>
<dbReference type="OrthoDB" id="432234at2759"/>
<dbReference type="PANTHER" id="PTHR47642">
    <property type="entry name" value="ATP-DEPENDENT DNA HELICASE"/>
    <property type="match status" value="1"/>
</dbReference>
<name>A0A2H3DM10_ARMGA</name>
<proteinExistence type="inferred from homology"/>
<gene>
    <name evidence="3" type="ORF">ARMGADRAFT_924842</name>
</gene>
<dbReference type="EMBL" id="KZ293651">
    <property type="protein sequence ID" value="PBK96245.1"/>
    <property type="molecule type" value="Genomic_DNA"/>
</dbReference>
<accession>A0A2H3DM10</accession>
<keyword evidence="4" id="KW-1185">Reference proteome</keyword>
<feature type="non-terminal residue" evidence="3">
    <location>
        <position position="156"/>
    </location>
</feature>
<dbReference type="InterPro" id="IPR051055">
    <property type="entry name" value="PIF1_helicase"/>
</dbReference>